<dbReference type="Proteomes" id="UP001066276">
    <property type="component" value="Chromosome 3_1"/>
</dbReference>
<dbReference type="AlphaFoldDB" id="A0AAV7UNK1"/>
<protein>
    <submittedName>
        <fullName evidence="1">Uncharacterized protein</fullName>
    </submittedName>
</protein>
<evidence type="ECO:0000313" key="1">
    <source>
        <dbReference type="EMBL" id="KAJ1190609.1"/>
    </source>
</evidence>
<organism evidence="1 2">
    <name type="scientific">Pleurodeles waltl</name>
    <name type="common">Iberian ribbed newt</name>
    <dbReference type="NCBI Taxonomy" id="8319"/>
    <lineage>
        <taxon>Eukaryota</taxon>
        <taxon>Metazoa</taxon>
        <taxon>Chordata</taxon>
        <taxon>Craniata</taxon>
        <taxon>Vertebrata</taxon>
        <taxon>Euteleostomi</taxon>
        <taxon>Amphibia</taxon>
        <taxon>Batrachia</taxon>
        <taxon>Caudata</taxon>
        <taxon>Salamandroidea</taxon>
        <taxon>Salamandridae</taxon>
        <taxon>Pleurodelinae</taxon>
        <taxon>Pleurodeles</taxon>
    </lineage>
</organism>
<reference evidence="1" key="1">
    <citation type="journal article" date="2022" name="bioRxiv">
        <title>Sequencing and chromosome-scale assembly of the giantPleurodeles waltlgenome.</title>
        <authorList>
            <person name="Brown T."/>
            <person name="Elewa A."/>
            <person name="Iarovenko S."/>
            <person name="Subramanian E."/>
            <person name="Araus A.J."/>
            <person name="Petzold A."/>
            <person name="Susuki M."/>
            <person name="Suzuki K.-i.T."/>
            <person name="Hayashi T."/>
            <person name="Toyoda A."/>
            <person name="Oliveira C."/>
            <person name="Osipova E."/>
            <person name="Leigh N.D."/>
            <person name="Simon A."/>
            <person name="Yun M.H."/>
        </authorList>
    </citation>
    <scope>NUCLEOTIDE SEQUENCE</scope>
    <source>
        <strain evidence="1">20211129_DDA</strain>
        <tissue evidence="1">Liver</tissue>
    </source>
</reference>
<name>A0AAV7UNK1_PLEWA</name>
<sequence>MIEIPAALSYTELAALRPILYRVRFVHNPKGGGVSRKLGRGHCVRWIWGCSWRAHVKMFLGNLRLEDLWADPGRVSKDTVGIVKDQYQEFNRMRVYWELRPSSITHYNFNNVHDKVPQAYLDMMYPELKHTLYIKYRLGVLPLRGYLVRSRRLASGLEFCNSTTGEVDNVAHFTLACKKFDEARRQWLLLLFKSNGENCAKTALALCMRRGSTSEHNNRFIYMGHLAPVKGIAN</sequence>
<comment type="caution">
    <text evidence="1">The sequence shown here is derived from an EMBL/GenBank/DDBJ whole genome shotgun (WGS) entry which is preliminary data.</text>
</comment>
<dbReference type="EMBL" id="JANPWB010000005">
    <property type="protein sequence ID" value="KAJ1190609.1"/>
    <property type="molecule type" value="Genomic_DNA"/>
</dbReference>
<gene>
    <name evidence="1" type="ORF">NDU88_007347</name>
</gene>
<proteinExistence type="predicted"/>
<evidence type="ECO:0000313" key="2">
    <source>
        <dbReference type="Proteomes" id="UP001066276"/>
    </source>
</evidence>
<keyword evidence="2" id="KW-1185">Reference proteome</keyword>
<accession>A0AAV7UNK1</accession>